<sequence>MCRPEPTTLGDKESRLIEKIFYKKETTDQDIWNFKNLIEENLINKFLTDLNWVDIKLFEINKEVAIKKLIKKYEKMVK</sequence>
<reference evidence="1" key="1">
    <citation type="journal article" date="2015" name="Nature">
        <title>Complex archaea that bridge the gap between prokaryotes and eukaryotes.</title>
        <authorList>
            <person name="Spang A."/>
            <person name="Saw J.H."/>
            <person name="Jorgensen S.L."/>
            <person name="Zaremba-Niedzwiedzka K."/>
            <person name="Martijn J."/>
            <person name="Lind A.E."/>
            <person name="van Eijk R."/>
            <person name="Schleper C."/>
            <person name="Guy L."/>
            <person name="Ettema T.J."/>
        </authorList>
    </citation>
    <scope>NUCLEOTIDE SEQUENCE</scope>
</reference>
<evidence type="ECO:0000313" key="1">
    <source>
        <dbReference type="EMBL" id="KKN36750.1"/>
    </source>
</evidence>
<organism evidence="1">
    <name type="scientific">marine sediment metagenome</name>
    <dbReference type="NCBI Taxonomy" id="412755"/>
    <lineage>
        <taxon>unclassified sequences</taxon>
        <taxon>metagenomes</taxon>
        <taxon>ecological metagenomes</taxon>
    </lineage>
</organism>
<proteinExistence type="predicted"/>
<protein>
    <submittedName>
        <fullName evidence="1">Uncharacterized protein</fullName>
    </submittedName>
</protein>
<comment type="caution">
    <text evidence="1">The sequence shown here is derived from an EMBL/GenBank/DDBJ whole genome shotgun (WGS) entry which is preliminary data.</text>
</comment>
<dbReference type="EMBL" id="LAZR01001945">
    <property type="protein sequence ID" value="KKN36750.1"/>
    <property type="molecule type" value="Genomic_DNA"/>
</dbReference>
<dbReference type="AlphaFoldDB" id="A0A0F9PYI4"/>
<accession>A0A0F9PYI4</accession>
<name>A0A0F9PYI4_9ZZZZ</name>
<gene>
    <name evidence="1" type="ORF">LCGC14_0770560</name>
</gene>